<dbReference type="STRING" id="443254.Marpi_0986"/>
<reference evidence="1 2" key="1">
    <citation type="journal article" date="2012" name="J. Bacteriol.">
        <title>Complete Genome Sequence of the Thermophilic, Piezophilic, Heterotrophic Bacterium Marinitoga piezophila KA3.</title>
        <authorList>
            <person name="Lucas S."/>
            <person name="Han J."/>
            <person name="Lapidus A."/>
            <person name="Cheng J.F."/>
            <person name="Goodwin L.A."/>
            <person name="Pitluck S."/>
            <person name="Peters L."/>
            <person name="Mikhailova N."/>
            <person name="Teshima H."/>
            <person name="Detter J.C."/>
            <person name="Han C."/>
            <person name="Tapia R."/>
            <person name="Land M."/>
            <person name="Hauser L."/>
            <person name="Kyrpides N.C."/>
            <person name="Ivanova N."/>
            <person name="Pagani I."/>
            <person name="Vannier P."/>
            <person name="Oger P."/>
            <person name="Bartlett D.H."/>
            <person name="Noll K.M."/>
            <person name="Woyke T."/>
            <person name="Jebbar M."/>
        </authorList>
    </citation>
    <scope>NUCLEOTIDE SEQUENCE [LARGE SCALE GENOMIC DNA]</scope>
    <source>
        <strain evidence="2">DSM 14283 / JCM 11233 / KA3</strain>
    </source>
</reference>
<dbReference type="HOGENOM" id="CLU_2569792_0_0_0"/>
<gene>
    <name evidence="1" type="ordered locus">Marpi_0986</name>
</gene>
<evidence type="ECO:0000313" key="2">
    <source>
        <dbReference type="Proteomes" id="UP000007161"/>
    </source>
</evidence>
<accession>H2J7Q7</accession>
<dbReference type="RefSeq" id="WP_014296470.1">
    <property type="nucleotide sequence ID" value="NC_016751.1"/>
</dbReference>
<name>H2J7Q7_MARPK</name>
<protein>
    <submittedName>
        <fullName evidence="1">Uncharacterized protein</fullName>
    </submittedName>
</protein>
<sequence>MFKTTRDLNMYIKLEQKHIIHILDKLRENNVFSKLFALGANPVIAFSEEDKEKVVKILKNEEIEYNIIKTQKDIIEEMLTF</sequence>
<dbReference type="Proteomes" id="UP000007161">
    <property type="component" value="Chromosome"/>
</dbReference>
<organism evidence="1 2">
    <name type="scientific">Marinitoga piezophila (strain DSM 14283 / JCM 11233 / KA3)</name>
    <dbReference type="NCBI Taxonomy" id="443254"/>
    <lineage>
        <taxon>Bacteria</taxon>
        <taxon>Thermotogati</taxon>
        <taxon>Thermotogota</taxon>
        <taxon>Thermotogae</taxon>
        <taxon>Petrotogales</taxon>
        <taxon>Petrotogaceae</taxon>
        <taxon>Marinitoga</taxon>
    </lineage>
</organism>
<keyword evidence="2" id="KW-1185">Reference proteome</keyword>
<dbReference type="OrthoDB" id="48004at2"/>
<dbReference type="EMBL" id="CP003257">
    <property type="protein sequence ID" value="AEX85398.1"/>
    <property type="molecule type" value="Genomic_DNA"/>
</dbReference>
<reference evidence="2" key="2">
    <citation type="submission" date="2012-01" db="EMBL/GenBank/DDBJ databases">
        <title>Complete sequence of chromosome of Marinitoga piezophila KA3.</title>
        <authorList>
            <person name="Lucas S."/>
            <person name="Han J."/>
            <person name="Lapidus A."/>
            <person name="Cheng J.-F."/>
            <person name="Goodwin L."/>
            <person name="Pitluck S."/>
            <person name="Peters L."/>
            <person name="Mikhailova N."/>
            <person name="Teshima H."/>
            <person name="Detter J.C."/>
            <person name="Han C."/>
            <person name="Tapia R."/>
            <person name="Land M."/>
            <person name="Hauser L."/>
            <person name="Kyrpides N."/>
            <person name="Ivanova N."/>
            <person name="Pagani I."/>
            <person name="Jebbar M."/>
            <person name="Vannier P."/>
            <person name="Oger P."/>
            <person name="Cario A."/>
            <person name="Bartlett D."/>
            <person name="Noll K.M."/>
            <person name="Woyke T."/>
        </authorList>
    </citation>
    <scope>NUCLEOTIDE SEQUENCE [LARGE SCALE GENOMIC DNA]</scope>
    <source>
        <strain evidence="2">DSM 14283 / JCM 11233 / KA3</strain>
    </source>
</reference>
<evidence type="ECO:0000313" key="1">
    <source>
        <dbReference type="EMBL" id="AEX85398.1"/>
    </source>
</evidence>
<dbReference type="AlphaFoldDB" id="H2J7Q7"/>
<dbReference type="KEGG" id="mpz:Marpi_0986"/>
<proteinExistence type="predicted"/>